<evidence type="ECO:0000313" key="3">
    <source>
        <dbReference type="Proteomes" id="UP001557485"/>
    </source>
</evidence>
<feature type="domain" description="Aminoglycoside phosphotransferase" evidence="1">
    <location>
        <begin position="26"/>
        <end position="241"/>
    </location>
</feature>
<dbReference type="CDD" id="cd05151">
    <property type="entry name" value="ChoK-like"/>
    <property type="match status" value="1"/>
</dbReference>
<dbReference type="Pfam" id="PF01636">
    <property type="entry name" value="APH"/>
    <property type="match status" value="1"/>
</dbReference>
<dbReference type="Proteomes" id="UP001557485">
    <property type="component" value="Unassembled WGS sequence"/>
</dbReference>
<gene>
    <name evidence="2" type="ORF">AB4876_03530</name>
</gene>
<dbReference type="InterPro" id="IPR011009">
    <property type="entry name" value="Kinase-like_dom_sf"/>
</dbReference>
<evidence type="ECO:0000313" key="2">
    <source>
        <dbReference type="EMBL" id="MEX1667966.1"/>
    </source>
</evidence>
<dbReference type="InterPro" id="IPR002575">
    <property type="entry name" value="Aminoglycoside_PTrfase"/>
</dbReference>
<dbReference type="PANTHER" id="PTHR40086:SF1">
    <property type="entry name" value="CELL CYCLE REGULATOR CCRZ"/>
    <property type="match status" value="1"/>
</dbReference>
<organism evidence="2 3">
    <name type="scientific">Zhongshania guokunii</name>
    <dbReference type="NCBI Taxonomy" id="641783"/>
    <lineage>
        <taxon>Bacteria</taxon>
        <taxon>Pseudomonadati</taxon>
        <taxon>Pseudomonadota</taxon>
        <taxon>Gammaproteobacteria</taxon>
        <taxon>Cellvibrionales</taxon>
        <taxon>Spongiibacteraceae</taxon>
        <taxon>Zhongshania</taxon>
    </lineage>
</organism>
<protein>
    <submittedName>
        <fullName evidence="2">Phosphotransferase</fullName>
    </submittedName>
</protein>
<dbReference type="Gene3D" id="3.90.1200.10">
    <property type="match status" value="1"/>
</dbReference>
<dbReference type="EMBL" id="JBFRYA010000002">
    <property type="protein sequence ID" value="MEX1667966.1"/>
    <property type="molecule type" value="Genomic_DNA"/>
</dbReference>
<comment type="caution">
    <text evidence="2">The sequence shown here is derived from an EMBL/GenBank/DDBJ whole genome shotgun (WGS) entry which is preliminary data.</text>
</comment>
<dbReference type="PANTHER" id="PTHR40086">
    <property type="entry name" value="PHOSPHOTRANSFERASE YTMP-RELATED"/>
    <property type="match status" value="1"/>
</dbReference>
<proteinExistence type="predicted"/>
<accession>A0ABV3U250</accession>
<dbReference type="RefSeq" id="WP_368380265.1">
    <property type="nucleotide sequence ID" value="NZ_JBFRYA010000002.1"/>
</dbReference>
<name>A0ABV3U250_9GAMM</name>
<dbReference type="InterPro" id="IPR052077">
    <property type="entry name" value="CcrZ_PhaseVar_Mediator"/>
</dbReference>
<sequence>MNKIVTDIIPADWPLWSATKPTLRCAITGGLTNKSFLLITAGGDVVLRINSAHSSALNLNRNAEHQALRLAGKAGLCAPLIHYDRQHKYMVSRFIRGESWNSSATNLAQLAQHLQKIHRLPPIDAHLIIADKIAHYWRGIKSDSNAGFIKQLHSLHQRIHVSIDKASALSEGNCLCHNDLLADNLITTSDGKLYVIDWEYAAMGDPFYDLAVITEGQNLNQQQQQLLLTSYLSRPANALDWQRLYLWQLVYCYLTALWYAVQWSAGAMDKNLVSQVIAEQIDSSSALLLNIAHTN</sequence>
<evidence type="ECO:0000259" key="1">
    <source>
        <dbReference type="Pfam" id="PF01636"/>
    </source>
</evidence>
<dbReference type="Gene3D" id="3.30.200.20">
    <property type="entry name" value="Phosphorylase Kinase, domain 1"/>
    <property type="match status" value="1"/>
</dbReference>
<dbReference type="SUPFAM" id="SSF56112">
    <property type="entry name" value="Protein kinase-like (PK-like)"/>
    <property type="match status" value="1"/>
</dbReference>
<reference evidence="2 3" key="1">
    <citation type="journal article" date="2011" name="Int. J. Syst. Evol. Microbiol.">
        <title>Zhongshania antarctica gen. nov., sp. nov. and Zhongshania guokunii sp. nov., gammaproteobacteria respectively isolated from coastal attached (fast) ice and surface seawater of the Antarctic.</title>
        <authorList>
            <person name="Li H.J."/>
            <person name="Zhang X.Y."/>
            <person name="Chen C.X."/>
            <person name="Zhang Y.J."/>
            <person name="Gao Z.M."/>
            <person name="Yu Y."/>
            <person name="Chen X.L."/>
            <person name="Chen B."/>
            <person name="Zhang Y.Z."/>
        </authorList>
    </citation>
    <scope>NUCLEOTIDE SEQUENCE [LARGE SCALE GENOMIC DNA]</scope>
    <source>
        <strain evidence="2 3">ZS6-22T</strain>
    </source>
</reference>
<keyword evidence="3" id="KW-1185">Reference proteome</keyword>